<dbReference type="AlphaFoldDB" id="A0A2L2XKN4"/>
<dbReference type="EMBL" id="BFAV01000141">
    <property type="protein sequence ID" value="GBF34481.1"/>
    <property type="molecule type" value="Genomic_DNA"/>
</dbReference>
<proteinExistence type="predicted"/>
<evidence type="ECO:0000313" key="1">
    <source>
        <dbReference type="EMBL" id="GBF34481.1"/>
    </source>
</evidence>
<reference evidence="2" key="1">
    <citation type="submission" date="2018-02" db="EMBL/GenBank/DDBJ databases">
        <title>Genome sequence of Desulfocucumis palustris strain NAW-5.</title>
        <authorList>
            <person name="Watanabe M."/>
            <person name="Kojima H."/>
            <person name="Fukui M."/>
        </authorList>
    </citation>
    <scope>NUCLEOTIDE SEQUENCE [LARGE SCALE GENOMIC DNA]</scope>
    <source>
        <strain evidence="2">NAW-5</strain>
    </source>
</reference>
<evidence type="ECO:0000313" key="2">
    <source>
        <dbReference type="Proteomes" id="UP000239549"/>
    </source>
</evidence>
<sequence>MVNINTEGMEVASLNDIQLQNLMEIEKKLNGGTNKTGEIYLLAVTRRT</sequence>
<dbReference type="RefSeq" id="WP_165792143.1">
    <property type="nucleotide sequence ID" value="NZ_BFAV01000141.1"/>
</dbReference>
<accession>A0A2L2XKN4</accession>
<organism evidence="1 2">
    <name type="scientific">Desulfocucumis palustris</name>
    <dbReference type="NCBI Taxonomy" id="1898651"/>
    <lineage>
        <taxon>Bacteria</taxon>
        <taxon>Bacillati</taxon>
        <taxon>Bacillota</taxon>
        <taxon>Clostridia</taxon>
        <taxon>Eubacteriales</taxon>
        <taxon>Desulfocucumaceae</taxon>
        <taxon>Desulfocucumis</taxon>
    </lineage>
</organism>
<keyword evidence="2" id="KW-1185">Reference proteome</keyword>
<protein>
    <submittedName>
        <fullName evidence="1">Uncharacterized protein</fullName>
    </submittedName>
</protein>
<gene>
    <name evidence="1" type="ORF">DCCM_3599</name>
</gene>
<name>A0A2L2XKN4_9FIRM</name>
<dbReference type="Proteomes" id="UP000239549">
    <property type="component" value="Unassembled WGS sequence"/>
</dbReference>
<comment type="caution">
    <text evidence="1">The sequence shown here is derived from an EMBL/GenBank/DDBJ whole genome shotgun (WGS) entry which is preliminary data.</text>
</comment>